<reference evidence="1 2" key="1">
    <citation type="journal article" date="2020" name="Nat. Food">
        <title>A phased Vanilla planifolia genome enables genetic improvement of flavour and production.</title>
        <authorList>
            <person name="Hasing T."/>
            <person name="Tang H."/>
            <person name="Brym M."/>
            <person name="Khazi F."/>
            <person name="Huang T."/>
            <person name="Chambers A.H."/>
        </authorList>
    </citation>
    <scope>NUCLEOTIDE SEQUENCE [LARGE SCALE GENOMIC DNA]</scope>
    <source>
        <tissue evidence="1">Leaf</tissue>
    </source>
</reference>
<accession>A0A835PCZ9</accession>
<evidence type="ECO:0000313" key="2">
    <source>
        <dbReference type="Proteomes" id="UP000639772"/>
    </source>
</evidence>
<dbReference type="Proteomes" id="UP000639772">
    <property type="component" value="Unassembled WGS sequence"/>
</dbReference>
<comment type="caution">
    <text evidence="1">The sequence shown here is derived from an EMBL/GenBank/DDBJ whole genome shotgun (WGS) entry which is preliminary data.</text>
</comment>
<name>A0A835PCZ9_VANPL</name>
<proteinExistence type="predicted"/>
<dbReference type="EMBL" id="JADCNM010000130">
    <property type="protein sequence ID" value="KAG0450298.1"/>
    <property type="molecule type" value="Genomic_DNA"/>
</dbReference>
<sequence length="111" mass="12737">MGLHQLATKYSPLCCIRAITRRIVGELDDVGCIVPRFLLCCVRVRGVPLSRRQHQQTLCTDRVLRSFFGLSSSFPGSSVRWLPRSWKVFHGSIIFTRHRIGSGSRRMQFCE</sequence>
<dbReference type="AlphaFoldDB" id="A0A835PCZ9"/>
<protein>
    <submittedName>
        <fullName evidence="1">Uncharacterized protein</fullName>
    </submittedName>
</protein>
<evidence type="ECO:0000313" key="1">
    <source>
        <dbReference type="EMBL" id="KAG0450298.1"/>
    </source>
</evidence>
<gene>
    <name evidence="1" type="ORF">HPP92_026824</name>
</gene>
<organism evidence="1 2">
    <name type="scientific">Vanilla planifolia</name>
    <name type="common">Vanilla</name>
    <dbReference type="NCBI Taxonomy" id="51239"/>
    <lineage>
        <taxon>Eukaryota</taxon>
        <taxon>Viridiplantae</taxon>
        <taxon>Streptophyta</taxon>
        <taxon>Embryophyta</taxon>
        <taxon>Tracheophyta</taxon>
        <taxon>Spermatophyta</taxon>
        <taxon>Magnoliopsida</taxon>
        <taxon>Liliopsida</taxon>
        <taxon>Asparagales</taxon>
        <taxon>Orchidaceae</taxon>
        <taxon>Vanilloideae</taxon>
        <taxon>Vanilleae</taxon>
        <taxon>Vanilla</taxon>
    </lineage>
</organism>